<name>A0AAU7U7S9_9DEIO</name>
<keyword evidence="1" id="KW-0472">Membrane</keyword>
<dbReference type="EMBL" id="CP158299">
    <property type="protein sequence ID" value="XBV84410.1"/>
    <property type="molecule type" value="Genomic_DNA"/>
</dbReference>
<keyword evidence="1" id="KW-1133">Transmembrane helix</keyword>
<dbReference type="RefSeq" id="WP_350242447.1">
    <property type="nucleotide sequence ID" value="NZ_CP158299.1"/>
</dbReference>
<keyword evidence="1" id="KW-0812">Transmembrane</keyword>
<organism evidence="2">
    <name type="scientific">Deinococcus sonorensis KR-87</name>
    <dbReference type="NCBI Taxonomy" id="694439"/>
    <lineage>
        <taxon>Bacteria</taxon>
        <taxon>Thermotogati</taxon>
        <taxon>Deinococcota</taxon>
        <taxon>Deinococci</taxon>
        <taxon>Deinococcales</taxon>
        <taxon>Deinococcaceae</taxon>
        <taxon>Deinococcus</taxon>
    </lineage>
</organism>
<protein>
    <submittedName>
        <fullName evidence="2">Uncharacterized protein</fullName>
    </submittedName>
</protein>
<evidence type="ECO:0000256" key="1">
    <source>
        <dbReference type="SAM" id="Phobius"/>
    </source>
</evidence>
<accession>A0AAU7U7S9</accession>
<reference evidence="2" key="1">
    <citation type="submission" date="2024-06" db="EMBL/GenBank/DDBJ databases">
        <title>Draft Genome Sequence of Deinococcus sonorensis Type Strain KR-87, a Biofilm Producing Representative of the Genus Deinococcus.</title>
        <authorList>
            <person name="Boren L.S."/>
            <person name="Grosso R.A."/>
            <person name="Hugenberg-Cox A.N."/>
            <person name="Hill J.T.E."/>
            <person name="Albert C.M."/>
            <person name="Tuohy J.M."/>
        </authorList>
    </citation>
    <scope>NUCLEOTIDE SEQUENCE</scope>
    <source>
        <strain evidence="2">KR-87</strain>
    </source>
</reference>
<sequence>MMLFGVFLLGVVAVPIAGLLGLLVHWLTRGRPGHTAVLMAAVAVPFILVGLTGAAMIVPLFWRSDSDADTGWSDLFRTPLGGGYYATRIDTTEGPAYLDQAGRGGTSMSPENEVRRFGCLKGQAFLQMGEGYIVVHAQARSLQPLPDEVQLRRTLGVSAGQPLPWLSEDDFYDRCSPKPDTLLDRVWDTGLIVLVLALLLGLVGGVIWVRLQPPALHRVPPPRWPQ</sequence>
<feature type="transmembrane region" description="Helical" evidence="1">
    <location>
        <begin position="36"/>
        <end position="62"/>
    </location>
</feature>
<proteinExistence type="predicted"/>
<gene>
    <name evidence="2" type="ORF">ABOD76_13270</name>
</gene>
<dbReference type="KEGG" id="dsc:ABOD76_13270"/>
<dbReference type="AlphaFoldDB" id="A0AAU7U7S9"/>
<feature type="transmembrane region" description="Helical" evidence="1">
    <location>
        <begin position="189"/>
        <end position="209"/>
    </location>
</feature>
<evidence type="ECO:0000313" key="2">
    <source>
        <dbReference type="EMBL" id="XBV84410.1"/>
    </source>
</evidence>
<feature type="transmembrane region" description="Helical" evidence="1">
    <location>
        <begin position="6"/>
        <end position="24"/>
    </location>
</feature>